<keyword evidence="2" id="KW-1185">Reference proteome</keyword>
<evidence type="ECO:0000313" key="2">
    <source>
        <dbReference type="Proteomes" id="UP001320706"/>
    </source>
</evidence>
<evidence type="ECO:0000313" key="1">
    <source>
        <dbReference type="EMBL" id="KAK8215243.1"/>
    </source>
</evidence>
<proteinExistence type="predicted"/>
<name>A0ACC3SK86_9PEZI</name>
<protein>
    <submittedName>
        <fullName evidence="1">Uncharacterized protein</fullName>
    </submittedName>
</protein>
<reference evidence="1" key="1">
    <citation type="submission" date="2024-02" db="EMBL/GenBank/DDBJ databases">
        <title>Metagenome Assembled Genome of Zalaria obscura JY119.</title>
        <authorList>
            <person name="Vighnesh L."/>
            <person name="Jagadeeshwari U."/>
            <person name="Venkata Ramana C."/>
            <person name="Sasikala C."/>
        </authorList>
    </citation>
    <scope>NUCLEOTIDE SEQUENCE</scope>
    <source>
        <strain evidence="1">JY119</strain>
    </source>
</reference>
<sequence>MNAHQSSSSGAVGQAARRAGQDGRRPEKELLSSTSPGLRRASSCFSIMQTEKHSYSDKYFASVKVGEREGKSFQLWLYLNVSSTYFAPNSTGFRMQHGFETVLVQPYGYDGFRVRAWPFRPPNGNEISFLYDPPLEGPENGTAHGMSFDTAFNGKRSIAIRNGNTIVQTYGWAGNPGGYRLAFYRVEANGSKTLLTNEYAPLKSINPRYYYWNGPGYEFEAEFSFSTSPDEQIFGTGTQQDHMVNKKGQVIDLVNFNTHIPTPVFMSNRGYAFVWNSPSEGRMEFGALRNRFRADSTTVVDYAIVSAPQVDNFPPLHAQPWLPQLLHQGRLHLQQRAVELWRGEYAYHRELHQPKVPACALPARRFRAVP</sequence>
<dbReference type="Proteomes" id="UP001320706">
    <property type="component" value="Unassembled WGS sequence"/>
</dbReference>
<dbReference type="EMBL" id="JAMKPW020000009">
    <property type="protein sequence ID" value="KAK8215243.1"/>
    <property type="molecule type" value="Genomic_DNA"/>
</dbReference>
<comment type="caution">
    <text evidence="1">The sequence shown here is derived from an EMBL/GenBank/DDBJ whole genome shotgun (WGS) entry which is preliminary data.</text>
</comment>
<accession>A0ACC3SK86</accession>
<organism evidence="1 2">
    <name type="scientific">Zalaria obscura</name>
    <dbReference type="NCBI Taxonomy" id="2024903"/>
    <lineage>
        <taxon>Eukaryota</taxon>
        <taxon>Fungi</taxon>
        <taxon>Dikarya</taxon>
        <taxon>Ascomycota</taxon>
        <taxon>Pezizomycotina</taxon>
        <taxon>Dothideomycetes</taxon>
        <taxon>Dothideomycetidae</taxon>
        <taxon>Dothideales</taxon>
        <taxon>Zalariaceae</taxon>
        <taxon>Zalaria</taxon>
    </lineage>
</organism>
<gene>
    <name evidence="1" type="ORF">M8818_002255</name>
</gene>